<dbReference type="GO" id="GO:0003725">
    <property type="term" value="F:double-stranded RNA binding"/>
    <property type="evidence" value="ECO:0007669"/>
    <property type="project" value="TreeGrafter"/>
</dbReference>
<dbReference type="Proteomes" id="UP000276133">
    <property type="component" value="Unassembled WGS sequence"/>
</dbReference>
<dbReference type="GO" id="GO:0008298">
    <property type="term" value="P:intracellular mRNA localization"/>
    <property type="evidence" value="ECO:0007669"/>
    <property type="project" value="TreeGrafter"/>
</dbReference>
<dbReference type="EMBL" id="REGN01003293">
    <property type="protein sequence ID" value="RNA23404.1"/>
    <property type="molecule type" value="Genomic_DNA"/>
</dbReference>
<dbReference type="PROSITE" id="PS50137">
    <property type="entry name" value="DS_RBD"/>
    <property type="match status" value="1"/>
</dbReference>
<proteinExistence type="predicted"/>
<dbReference type="Gene3D" id="3.30.160.20">
    <property type="match status" value="2"/>
</dbReference>
<keyword evidence="4" id="KW-1185">Reference proteome</keyword>
<dbReference type="Pfam" id="PF00035">
    <property type="entry name" value="dsrm"/>
    <property type="match status" value="1"/>
</dbReference>
<protein>
    <submittedName>
        <fullName evidence="3">Double-stranded RNA-binding Staufen-like protein</fullName>
    </submittedName>
</protein>
<dbReference type="GO" id="GO:0032839">
    <property type="term" value="C:dendrite cytoplasm"/>
    <property type="evidence" value="ECO:0007669"/>
    <property type="project" value="GOC"/>
</dbReference>
<dbReference type="PANTHER" id="PTHR46054:SF3">
    <property type="entry name" value="MATERNAL EFFECT PROTEIN STAUFEN"/>
    <property type="match status" value="1"/>
</dbReference>
<dbReference type="GO" id="GO:0003729">
    <property type="term" value="F:mRNA binding"/>
    <property type="evidence" value="ECO:0007669"/>
    <property type="project" value="TreeGrafter"/>
</dbReference>
<dbReference type="AlphaFoldDB" id="A0A3M7RIW8"/>
<evidence type="ECO:0000256" key="1">
    <source>
        <dbReference type="PROSITE-ProRule" id="PRU00266"/>
    </source>
</evidence>
<dbReference type="GO" id="GO:0010494">
    <property type="term" value="C:cytoplasmic stress granule"/>
    <property type="evidence" value="ECO:0007669"/>
    <property type="project" value="TreeGrafter"/>
</dbReference>
<accession>A0A3M7RIW8</accession>
<evidence type="ECO:0000313" key="3">
    <source>
        <dbReference type="EMBL" id="RNA23404.1"/>
    </source>
</evidence>
<dbReference type="GO" id="GO:0098964">
    <property type="term" value="P:anterograde dendritic transport of messenger ribonucleoprotein complex"/>
    <property type="evidence" value="ECO:0007669"/>
    <property type="project" value="TreeGrafter"/>
</dbReference>
<dbReference type="CDD" id="cd19857">
    <property type="entry name" value="DSRM_STAU_rpt1"/>
    <property type="match status" value="1"/>
</dbReference>
<dbReference type="InterPro" id="IPR014720">
    <property type="entry name" value="dsRBD_dom"/>
</dbReference>
<dbReference type="GO" id="GO:0035418">
    <property type="term" value="P:protein localization to synapse"/>
    <property type="evidence" value="ECO:0007669"/>
    <property type="project" value="TreeGrafter"/>
</dbReference>
<dbReference type="GO" id="GO:0043025">
    <property type="term" value="C:neuronal cell body"/>
    <property type="evidence" value="ECO:0007669"/>
    <property type="project" value="TreeGrafter"/>
</dbReference>
<gene>
    <name evidence="3" type="ORF">BpHYR1_050741</name>
</gene>
<organism evidence="3 4">
    <name type="scientific">Brachionus plicatilis</name>
    <name type="common">Marine rotifer</name>
    <name type="synonym">Brachionus muelleri</name>
    <dbReference type="NCBI Taxonomy" id="10195"/>
    <lineage>
        <taxon>Eukaryota</taxon>
        <taxon>Metazoa</taxon>
        <taxon>Spiralia</taxon>
        <taxon>Gnathifera</taxon>
        <taxon>Rotifera</taxon>
        <taxon>Eurotatoria</taxon>
        <taxon>Monogononta</taxon>
        <taxon>Pseudotrocha</taxon>
        <taxon>Ploima</taxon>
        <taxon>Brachionidae</taxon>
        <taxon>Brachionus</taxon>
    </lineage>
</organism>
<keyword evidence="1" id="KW-0694">RNA-binding</keyword>
<sequence length="416" mass="47942">MELKAESAPGPNSLVANLNELSSMNDFNKDFKNKPALRAGNKTPFFYPNPPAHIPFFPNQQSPNYQFFNPYQMSAKNFYSLSMFSKPTYQDRRSYLKVKKEQNMHKLWPHSVHTKPETSDEEPEFSKNYPWFLHFSIKFLGFEIIFCLKNVTMEYYMMSGGYKIKHEYILLDEKGPAHKKTFYVQLKLGAGTSEEESYEANGSSIKKAQHKAAEMALNETKYAKPSPRVKPEPGSRKIMFTVKKDNEPKQEQSNTVRLNSLCMKHGLKANYEHIATPVSHSIYTNFNSPNIKPFVYQPAQVYAPNFGFNRAFSFGKKSSRAQRYNRFGGDGISKVKLKIGNEEFVAEGESVQKARHSAAALALDFMSNEENFKKIKDYFNKQIEVGQISENNEQNKVYLFVFCTELELLQNKIEIK</sequence>
<dbReference type="OrthoDB" id="10037267at2759"/>
<evidence type="ECO:0000313" key="4">
    <source>
        <dbReference type="Proteomes" id="UP000276133"/>
    </source>
</evidence>
<dbReference type="SMART" id="SM00358">
    <property type="entry name" value="DSRM"/>
    <property type="match status" value="2"/>
</dbReference>
<dbReference type="PANTHER" id="PTHR46054">
    <property type="entry name" value="MATERNAL EFFECT PROTEIN STAUFEN"/>
    <property type="match status" value="1"/>
</dbReference>
<feature type="domain" description="DRBM" evidence="2">
    <location>
        <begin position="167"/>
        <end position="222"/>
    </location>
</feature>
<reference evidence="3 4" key="1">
    <citation type="journal article" date="2018" name="Sci. Rep.">
        <title>Genomic signatures of local adaptation to the degree of environmental predictability in rotifers.</title>
        <authorList>
            <person name="Franch-Gras L."/>
            <person name="Hahn C."/>
            <person name="Garcia-Roger E.M."/>
            <person name="Carmona M.J."/>
            <person name="Serra M."/>
            <person name="Gomez A."/>
        </authorList>
    </citation>
    <scope>NUCLEOTIDE SEQUENCE [LARGE SCALE GENOMIC DNA]</scope>
    <source>
        <strain evidence="3">HYR1</strain>
    </source>
</reference>
<dbReference type="GO" id="GO:0007281">
    <property type="term" value="P:germ cell development"/>
    <property type="evidence" value="ECO:0007669"/>
    <property type="project" value="TreeGrafter"/>
</dbReference>
<dbReference type="STRING" id="10195.A0A3M7RIW8"/>
<name>A0A3M7RIW8_BRAPC</name>
<evidence type="ECO:0000259" key="2">
    <source>
        <dbReference type="PROSITE" id="PS50137"/>
    </source>
</evidence>
<dbReference type="GO" id="GO:0005886">
    <property type="term" value="C:plasma membrane"/>
    <property type="evidence" value="ECO:0007669"/>
    <property type="project" value="TreeGrafter"/>
</dbReference>
<dbReference type="InterPro" id="IPR051740">
    <property type="entry name" value="DRBM-containing_protein"/>
</dbReference>
<comment type="caution">
    <text evidence="3">The sequence shown here is derived from an EMBL/GenBank/DDBJ whole genome shotgun (WGS) entry which is preliminary data.</text>
</comment>
<dbReference type="SUPFAM" id="SSF54768">
    <property type="entry name" value="dsRNA-binding domain-like"/>
    <property type="match status" value="2"/>
</dbReference>